<comment type="subcellular location">
    <subcellularLocation>
        <location evidence="1">Nucleus</location>
    </subcellularLocation>
</comment>
<protein>
    <submittedName>
        <fullName evidence="12">DNA repair protein rad16</fullName>
    </submittedName>
</protein>
<dbReference type="PANTHER" id="PTHR10150">
    <property type="entry name" value="DNA REPAIR ENDONUCLEASE XPF"/>
    <property type="match status" value="1"/>
</dbReference>
<dbReference type="GO" id="GO:0000724">
    <property type="term" value="P:double-strand break repair via homologous recombination"/>
    <property type="evidence" value="ECO:0007669"/>
    <property type="project" value="TreeGrafter"/>
</dbReference>
<dbReference type="SUPFAM" id="SSF47781">
    <property type="entry name" value="RuvA domain 2-like"/>
    <property type="match status" value="1"/>
</dbReference>
<dbReference type="SUPFAM" id="SSF52980">
    <property type="entry name" value="Restriction endonuclease-like"/>
    <property type="match status" value="1"/>
</dbReference>
<dbReference type="GO" id="GO:0000712">
    <property type="term" value="P:resolution of meiotic recombination intermediates"/>
    <property type="evidence" value="ECO:0007669"/>
    <property type="project" value="TreeGrafter"/>
</dbReference>
<feature type="region of interest" description="Disordered" evidence="10">
    <location>
        <begin position="434"/>
        <end position="457"/>
    </location>
</feature>
<keyword evidence="4" id="KW-0255">Endonuclease</keyword>
<evidence type="ECO:0000256" key="2">
    <source>
        <dbReference type="ARBA" id="ARBA00010015"/>
    </source>
</evidence>
<reference evidence="12 13" key="1">
    <citation type="submission" date="2015-06" db="EMBL/GenBank/DDBJ databases">
        <title>Draft genome of the ant-associated black yeast Phialophora attae CBS 131958.</title>
        <authorList>
            <person name="Moreno L.F."/>
            <person name="Stielow B.J."/>
            <person name="de Hoog S."/>
            <person name="Vicente V.A."/>
            <person name="Weiss V.A."/>
            <person name="de Vries M."/>
            <person name="Cruz L.M."/>
            <person name="Souza E.M."/>
        </authorList>
    </citation>
    <scope>NUCLEOTIDE SEQUENCE [LARGE SCALE GENOMIC DNA]</scope>
    <source>
        <strain evidence="12 13">CBS 131958</strain>
    </source>
</reference>
<evidence type="ECO:0000313" key="13">
    <source>
        <dbReference type="Proteomes" id="UP000038010"/>
    </source>
</evidence>
<evidence type="ECO:0000256" key="5">
    <source>
        <dbReference type="ARBA" id="ARBA00022763"/>
    </source>
</evidence>
<dbReference type="Pfam" id="PF02732">
    <property type="entry name" value="ERCC4"/>
    <property type="match status" value="1"/>
</dbReference>
<dbReference type="GeneID" id="28741496"/>
<dbReference type="Gene3D" id="3.40.50.10130">
    <property type="match status" value="1"/>
</dbReference>
<dbReference type="CDD" id="cd20078">
    <property type="entry name" value="XPF_nuclease_XPF_euk"/>
    <property type="match status" value="1"/>
</dbReference>
<keyword evidence="13" id="KW-1185">Reference proteome</keyword>
<evidence type="ECO:0000256" key="4">
    <source>
        <dbReference type="ARBA" id="ARBA00022759"/>
    </source>
</evidence>
<dbReference type="GO" id="GO:0000736">
    <property type="term" value="P:double-strand break repair via single-strand annealing, removal of nonhomologous ends"/>
    <property type="evidence" value="ECO:0007669"/>
    <property type="project" value="TreeGrafter"/>
</dbReference>
<evidence type="ECO:0000256" key="6">
    <source>
        <dbReference type="ARBA" id="ARBA00022801"/>
    </source>
</evidence>
<dbReference type="VEuPathDB" id="FungiDB:AB675_9108"/>
<dbReference type="InterPro" id="IPR047520">
    <property type="entry name" value="XPF_nuclease"/>
</dbReference>
<dbReference type="InterPro" id="IPR006167">
    <property type="entry name" value="XPF"/>
</dbReference>
<dbReference type="AlphaFoldDB" id="A0A0N0NNL5"/>
<feature type="region of interest" description="Disordered" evidence="10">
    <location>
        <begin position="502"/>
        <end position="532"/>
    </location>
</feature>
<keyword evidence="9" id="KW-0539">Nucleus</keyword>
<keyword evidence="6" id="KW-0378">Hydrolase</keyword>
<comment type="similarity">
    <text evidence="2">Belongs to the XPF family.</text>
</comment>
<evidence type="ECO:0000256" key="7">
    <source>
        <dbReference type="ARBA" id="ARBA00023125"/>
    </source>
</evidence>
<evidence type="ECO:0000256" key="8">
    <source>
        <dbReference type="ARBA" id="ARBA00023204"/>
    </source>
</evidence>
<evidence type="ECO:0000313" key="12">
    <source>
        <dbReference type="EMBL" id="KPI41678.1"/>
    </source>
</evidence>
<keyword evidence="8" id="KW-0234">DNA repair</keyword>
<dbReference type="InterPro" id="IPR006166">
    <property type="entry name" value="ERCC4_domain"/>
</dbReference>
<feature type="domain" description="ERCC4" evidence="11">
    <location>
        <begin position="706"/>
        <end position="786"/>
    </location>
</feature>
<dbReference type="InterPro" id="IPR010994">
    <property type="entry name" value="RuvA_2-like"/>
</dbReference>
<accession>A0A0N0NNL5</accession>
<evidence type="ECO:0000259" key="11">
    <source>
        <dbReference type="SMART" id="SM00891"/>
    </source>
</evidence>
<dbReference type="GO" id="GO:0003684">
    <property type="term" value="F:damaged DNA binding"/>
    <property type="evidence" value="ECO:0007669"/>
    <property type="project" value="TreeGrafter"/>
</dbReference>
<dbReference type="GO" id="GO:0003697">
    <property type="term" value="F:single-stranded DNA binding"/>
    <property type="evidence" value="ECO:0007669"/>
    <property type="project" value="InterPro"/>
</dbReference>
<dbReference type="Proteomes" id="UP000038010">
    <property type="component" value="Unassembled WGS sequence"/>
</dbReference>
<dbReference type="GO" id="GO:1901255">
    <property type="term" value="P:nucleotide-excision repair involved in interstrand cross-link repair"/>
    <property type="evidence" value="ECO:0007669"/>
    <property type="project" value="TreeGrafter"/>
</dbReference>
<dbReference type="Gene3D" id="1.10.150.20">
    <property type="entry name" value="5' to 3' exonuclease, C-terminal subdomain"/>
    <property type="match status" value="1"/>
</dbReference>
<dbReference type="OrthoDB" id="361020at2759"/>
<dbReference type="PANTHER" id="PTHR10150:SF0">
    <property type="entry name" value="DNA REPAIR ENDONUCLEASE XPF"/>
    <property type="match status" value="1"/>
</dbReference>
<dbReference type="NCBIfam" id="TIGR00596">
    <property type="entry name" value="rad1"/>
    <property type="match status" value="1"/>
</dbReference>
<sequence>MAATNGQPPIKLALPLPFQQDIYTLLRGEDALVVLARGLGLLKIVTNLLHSYDAAGNSLVIVVGAEDQENHSIGEALAEATVMSQSSHARGLKVINTDKASVSTREKLYSEGGIISVTTRILIVDLLSKLLDPETVTGMVFLHAEKVSTTSMEAFVARIFRQHNKIGFVKAVSDAPEPLQSGYSPLGTTLRNLFLRKPALYPRFHARVAQSLEGKKKADVVELEIPMTDAMFRIQQAVLECVELCISELRKANSGVDLDDWSVESALHQNFDSKIRRQLDPVWHRVSFRTRQIARDLTTLREILNYLLSYDCISLLKHLDTVRATLSPPPGSTKQNYSPWLLTETAETIFTVAKNRVYSGDRSEATADEISTSLRPVLEEQPKWALLAEILSEIETEAYFNPSGNNPVQTVLVMCNDQRTCRQIKEHLQTMHIKPEADDATNGRAPHEVEQDQSRGSAEWMMRRKLRDYLHWRKNFNKVQSALFDENQKSLADIKNASAASRLNAKGAPSNKRRRTRGGGVMGTNGSRPGTDREAQVALLLDSLRPDEAEKRSTTDDPLIDDLTTATEAQFTLYEPSDQIVVHPYSGDGDDFLLEEVRPTHIIMYSPAADFIRRVEIYKSSHSSRTSLRTYFFYYEKSVEEQTYLTRIRREKEAFTRLITERASLALTIQDSHSTSGATDGDAFLRTINTRIAGGGKLAATAAPPCIVVDMREFRSSLPSLLHGASNIVLPCQLTVADYVLSPTICVERKSVTDLIQSFKNGRLLNQAEAMLQHYQHPFLLIEFEHNKSFTLDPFADLTSLQTLKTPDADSRDLQSKLVLLTISFPRLKIIWSSSPFQTAEIFAELKKGQPEPDPLRAVQIGLSEEGLEGLDEEERTFNMAPQDLLKTVPGINNKNATRLTLETKNVMEVANMTERQLEPLVGKTVGRQVVRFFGRQVWGDEEGDGGEGDGDDG</sequence>
<dbReference type="GO" id="GO:0000014">
    <property type="term" value="F:single-stranded DNA endodeoxyribonuclease activity"/>
    <property type="evidence" value="ECO:0007669"/>
    <property type="project" value="TreeGrafter"/>
</dbReference>
<dbReference type="GO" id="GO:0000110">
    <property type="term" value="C:nucleotide-excision repair factor 1 complex"/>
    <property type="evidence" value="ECO:0007669"/>
    <property type="project" value="TreeGrafter"/>
</dbReference>
<proteinExistence type="inferred from homology"/>
<evidence type="ECO:0000256" key="10">
    <source>
        <dbReference type="SAM" id="MobiDB-lite"/>
    </source>
</evidence>
<dbReference type="SMART" id="SM00891">
    <property type="entry name" value="ERCC4"/>
    <property type="match status" value="1"/>
</dbReference>
<name>A0A0N0NNL5_9EURO</name>
<keyword evidence="5" id="KW-0227">DNA damage</keyword>
<dbReference type="STRING" id="1664694.A0A0N0NNL5"/>
<organism evidence="12 13">
    <name type="scientific">Cyphellophora attinorum</name>
    <dbReference type="NCBI Taxonomy" id="1664694"/>
    <lineage>
        <taxon>Eukaryota</taxon>
        <taxon>Fungi</taxon>
        <taxon>Dikarya</taxon>
        <taxon>Ascomycota</taxon>
        <taxon>Pezizomycotina</taxon>
        <taxon>Eurotiomycetes</taxon>
        <taxon>Chaetothyriomycetidae</taxon>
        <taxon>Chaetothyriales</taxon>
        <taxon>Cyphellophoraceae</taxon>
        <taxon>Cyphellophora</taxon>
    </lineage>
</organism>
<evidence type="ECO:0000256" key="3">
    <source>
        <dbReference type="ARBA" id="ARBA00022722"/>
    </source>
</evidence>
<gene>
    <name evidence="12" type="ORF">AB675_9108</name>
</gene>
<dbReference type="InterPro" id="IPR011335">
    <property type="entry name" value="Restrct_endonuc-II-like"/>
</dbReference>
<keyword evidence="7" id="KW-0238">DNA-binding</keyword>
<evidence type="ECO:0000256" key="1">
    <source>
        <dbReference type="ARBA" id="ARBA00004123"/>
    </source>
</evidence>
<dbReference type="FunFam" id="3.40.50.10130:FF:000002">
    <property type="entry name" value="DNA repair endonuclease XPF"/>
    <property type="match status" value="1"/>
</dbReference>
<evidence type="ECO:0000256" key="9">
    <source>
        <dbReference type="ARBA" id="ARBA00023242"/>
    </source>
</evidence>
<dbReference type="RefSeq" id="XP_018001641.1">
    <property type="nucleotide sequence ID" value="XM_018149616.1"/>
</dbReference>
<keyword evidence="3" id="KW-0540">Nuclease</keyword>
<dbReference type="EMBL" id="LFJN01000009">
    <property type="protein sequence ID" value="KPI41678.1"/>
    <property type="molecule type" value="Genomic_DNA"/>
</dbReference>
<comment type="caution">
    <text evidence="12">The sequence shown here is derived from an EMBL/GenBank/DDBJ whole genome shotgun (WGS) entry which is preliminary data.</text>
</comment>